<evidence type="ECO:0000256" key="5">
    <source>
        <dbReference type="ARBA" id="ARBA00023157"/>
    </source>
</evidence>
<evidence type="ECO:0000256" key="9">
    <source>
        <dbReference type="SAM" id="SignalP"/>
    </source>
</evidence>
<dbReference type="InterPro" id="IPR036249">
    <property type="entry name" value="Thioredoxin-like_sf"/>
</dbReference>
<keyword evidence="3 9" id="KW-0732">Signal</keyword>
<dbReference type="Pfam" id="PF01323">
    <property type="entry name" value="DSBA"/>
    <property type="match status" value="1"/>
</dbReference>
<evidence type="ECO:0000259" key="10">
    <source>
        <dbReference type="PROSITE" id="PS51352"/>
    </source>
</evidence>
<evidence type="ECO:0000256" key="6">
    <source>
        <dbReference type="ARBA" id="ARBA00023284"/>
    </source>
</evidence>
<dbReference type="EMBL" id="QJTC01000029">
    <property type="protein sequence ID" value="PYE74192.1"/>
    <property type="molecule type" value="Genomic_DNA"/>
</dbReference>
<evidence type="ECO:0000256" key="4">
    <source>
        <dbReference type="ARBA" id="ARBA00022764"/>
    </source>
</evidence>
<dbReference type="GO" id="GO:0016491">
    <property type="term" value="F:oxidoreductase activity"/>
    <property type="evidence" value="ECO:0007669"/>
    <property type="project" value="InterPro"/>
</dbReference>
<comment type="similarity">
    <text evidence="2">Belongs to the thioredoxin family. DsbA subfamily.</text>
</comment>
<protein>
    <recommendedName>
        <fullName evidence="7">Thiol:disulfide interchange protein</fullName>
    </recommendedName>
</protein>
<keyword evidence="12" id="KW-1185">Reference proteome</keyword>
<dbReference type="InterPro" id="IPR013766">
    <property type="entry name" value="Thioredoxin_domain"/>
</dbReference>
<proteinExistence type="inferred from homology"/>
<dbReference type="PIRSF" id="PIRSF001488">
    <property type="entry name" value="Tdi_protein"/>
    <property type="match status" value="1"/>
</dbReference>
<dbReference type="PANTHER" id="PTHR35891:SF3">
    <property type="entry name" value="THIOL:DISULFIDE INTERCHANGE PROTEIN DSBL"/>
    <property type="match status" value="1"/>
</dbReference>
<sequence>MLMNRRDLTLSSAATLAATVLPLGWTTSVHAQGKPPQSGKDYLTLDKPATVDTAPGKIEVIEFFWYSCPHCNAFEPAFERWVKAQPADVVVRRVPIAFRDDFAPQQKLYYALEAMGKIPELHVKVFNAIHNERQKIATDGPIADWVAKQGVDRAKFVETYNSFSVAARAKRAVQLQDQYKLEGVPALGIAGKYYTDGSMAGSMDRALAVADYLIADARKTR</sequence>
<evidence type="ECO:0000256" key="8">
    <source>
        <dbReference type="PIRSR" id="PIRSR001488-1"/>
    </source>
</evidence>
<keyword evidence="6" id="KW-0676">Redox-active center</keyword>
<accession>A0A318SC76</accession>
<evidence type="ECO:0000256" key="7">
    <source>
        <dbReference type="PIRNR" id="PIRNR001488"/>
    </source>
</evidence>
<dbReference type="InterPro" id="IPR023205">
    <property type="entry name" value="DsbA/DsbL"/>
</dbReference>
<dbReference type="PROSITE" id="PS51352">
    <property type="entry name" value="THIOREDOXIN_2"/>
    <property type="match status" value="1"/>
</dbReference>
<dbReference type="InterPro" id="IPR001853">
    <property type="entry name" value="DSBA-like_thioredoxin_dom"/>
</dbReference>
<dbReference type="GO" id="GO:0042597">
    <property type="term" value="C:periplasmic space"/>
    <property type="evidence" value="ECO:0007669"/>
    <property type="project" value="UniProtKB-SubCell"/>
</dbReference>
<feature type="chain" id="PRO_5016336866" description="Thiol:disulfide interchange protein" evidence="9">
    <location>
        <begin position="32"/>
        <end position="221"/>
    </location>
</feature>
<name>A0A318SC76_9BURK</name>
<feature type="disulfide bond" description="Redox-active" evidence="8">
    <location>
        <begin position="68"/>
        <end position="71"/>
    </location>
</feature>
<comment type="caution">
    <text evidence="11">The sequence shown here is derived from an EMBL/GenBank/DDBJ whole genome shotgun (WGS) entry which is preliminary data.</text>
</comment>
<evidence type="ECO:0000256" key="1">
    <source>
        <dbReference type="ARBA" id="ARBA00004418"/>
    </source>
</evidence>
<evidence type="ECO:0000256" key="2">
    <source>
        <dbReference type="ARBA" id="ARBA00005791"/>
    </source>
</evidence>
<dbReference type="Proteomes" id="UP000247540">
    <property type="component" value="Unassembled WGS sequence"/>
</dbReference>
<dbReference type="PANTHER" id="PTHR35891">
    <property type="entry name" value="THIOL:DISULFIDE INTERCHANGE PROTEIN DSBA"/>
    <property type="match status" value="1"/>
</dbReference>
<dbReference type="Gene3D" id="3.40.30.10">
    <property type="entry name" value="Glutaredoxin"/>
    <property type="match status" value="1"/>
</dbReference>
<reference evidence="11 12" key="1">
    <citation type="submission" date="2018-06" db="EMBL/GenBank/DDBJ databases">
        <title>Genomic Encyclopedia of Type Strains, Phase III (KMG-III): the genomes of soil and plant-associated and newly described type strains.</title>
        <authorList>
            <person name="Whitman W."/>
        </authorList>
    </citation>
    <scope>NUCLEOTIDE SEQUENCE [LARGE SCALE GENOMIC DNA]</scope>
    <source>
        <strain evidence="11 12">CECT 7646</strain>
    </source>
</reference>
<dbReference type="InterPro" id="IPR050824">
    <property type="entry name" value="Thiol_disulfide_DsbA"/>
</dbReference>
<dbReference type="AlphaFoldDB" id="A0A318SC76"/>
<dbReference type="InterPro" id="IPR006311">
    <property type="entry name" value="TAT_signal"/>
</dbReference>
<keyword evidence="4 7" id="KW-0574">Periplasm</keyword>
<dbReference type="PROSITE" id="PS51318">
    <property type="entry name" value="TAT"/>
    <property type="match status" value="1"/>
</dbReference>
<feature type="domain" description="Thioredoxin" evidence="10">
    <location>
        <begin position="21"/>
        <end position="178"/>
    </location>
</feature>
<keyword evidence="5 7" id="KW-1015">Disulfide bond</keyword>
<organism evidence="11 12">
    <name type="scientific">Xylophilus ampelinus</name>
    <dbReference type="NCBI Taxonomy" id="54067"/>
    <lineage>
        <taxon>Bacteria</taxon>
        <taxon>Pseudomonadati</taxon>
        <taxon>Pseudomonadota</taxon>
        <taxon>Betaproteobacteria</taxon>
        <taxon>Burkholderiales</taxon>
        <taxon>Xylophilus</taxon>
    </lineage>
</organism>
<feature type="signal peptide" evidence="9">
    <location>
        <begin position="1"/>
        <end position="31"/>
    </location>
</feature>
<dbReference type="CDD" id="cd03019">
    <property type="entry name" value="DsbA_DsbA"/>
    <property type="match status" value="1"/>
</dbReference>
<comment type="subcellular location">
    <subcellularLocation>
        <location evidence="1 7">Periplasm</location>
    </subcellularLocation>
</comment>
<gene>
    <name evidence="11" type="ORF">DFQ15_12918</name>
</gene>
<evidence type="ECO:0000313" key="12">
    <source>
        <dbReference type="Proteomes" id="UP000247540"/>
    </source>
</evidence>
<evidence type="ECO:0000313" key="11">
    <source>
        <dbReference type="EMBL" id="PYE74192.1"/>
    </source>
</evidence>
<dbReference type="SUPFAM" id="SSF52833">
    <property type="entry name" value="Thioredoxin-like"/>
    <property type="match status" value="1"/>
</dbReference>
<evidence type="ECO:0000256" key="3">
    <source>
        <dbReference type="ARBA" id="ARBA00022729"/>
    </source>
</evidence>